<proteinExistence type="predicted"/>
<evidence type="ECO:0000313" key="3">
    <source>
        <dbReference type="Proteomes" id="UP001153148"/>
    </source>
</evidence>
<evidence type="ECO:0000313" key="2">
    <source>
        <dbReference type="EMBL" id="CAG2067165.1"/>
    </source>
</evidence>
<keyword evidence="1" id="KW-1133">Transmembrane helix</keyword>
<organism evidence="2 3">
    <name type="scientific">Timema podura</name>
    <name type="common">Walking stick</name>
    <dbReference type="NCBI Taxonomy" id="61482"/>
    <lineage>
        <taxon>Eukaryota</taxon>
        <taxon>Metazoa</taxon>
        <taxon>Ecdysozoa</taxon>
        <taxon>Arthropoda</taxon>
        <taxon>Hexapoda</taxon>
        <taxon>Insecta</taxon>
        <taxon>Pterygota</taxon>
        <taxon>Neoptera</taxon>
        <taxon>Polyneoptera</taxon>
        <taxon>Phasmatodea</taxon>
        <taxon>Timematodea</taxon>
        <taxon>Timematoidea</taxon>
        <taxon>Timematidae</taxon>
        <taxon>Timema</taxon>
    </lineage>
</organism>
<gene>
    <name evidence="2" type="ORF">TPAB3V08_LOCUS14108</name>
</gene>
<feature type="transmembrane region" description="Helical" evidence="1">
    <location>
        <begin position="65"/>
        <end position="86"/>
    </location>
</feature>
<evidence type="ECO:0000256" key="1">
    <source>
        <dbReference type="SAM" id="Phobius"/>
    </source>
</evidence>
<accession>A0ABN7PHB3</accession>
<name>A0ABN7PHB3_TIMPD</name>
<protein>
    <submittedName>
        <fullName evidence="2">Uncharacterized protein</fullName>
    </submittedName>
</protein>
<sequence length="92" mass="11007">VKFFQIFSAILREFPDLKPLLFLRLWKSMCRLLQCSPLKVKINTLNMAALMFQQPTFAIPPELQLFIVVHVIIFIDGVLFTNYYYFFQRKML</sequence>
<comment type="caution">
    <text evidence="2">The sequence shown here is derived from an EMBL/GenBank/DDBJ whole genome shotgun (WGS) entry which is preliminary data.</text>
</comment>
<keyword evidence="1" id="KW-0472">Membrane</keyword>
<keyword evidence="3" id="KW-1185">Reference proteome</keyword>
<reference evidence="2" key="1">
    <citation type="submission" date="2021-03" db="EMBL/GenBank/DDBJ databases">
        <authorList>
            <person name="Tran Van P."/>
        </authorList>
    </citation>
    <scope>NUCLEOTIDE SEQUENCE</scope>
</reference>
<keyword evidence="1" id="KW-0812">Transmembrane</keyword>
<dbReference type="EMBL" id="CAJPIN010064206">
    <property type="protein sequence ID" value="CAG2067165.1"/>
    <property type="molecule type" value="Genomic_DNA"/>
</dbReference>
<feature type="non-terminal residue" evidence="2">
    <location>
        <position position="1"/>
    </location>
</feature>
<dbReference type="Proteomes" id="UP001153148">
    <property type="component" value="Unassembled WGS sequence"/>
</dbReference>